<reference evidence="2" key="1">
    <citation type="submission" date="2017-12" db="EMBL/GenBank/DDBJ databases">
        <title>Sequencing the genomes of 1000 Actinobacteria strains.</title>
        <authorList>
            <person name="Klenk H.-P."/>
        </authorList>
    </citation>
    <scope>NUCLEOTIDE SEQUENCE [LARGE SCALE GENOMIC DNA]</scope>
    <source>
        <strain evidence="2">DSM 44228</strain>
    </source>
</reference>
<dbReference type="AlphaFoldDB" id="A0A2N3Y8H2"/>
<dbReference type="Pfam" id="PF04149">
    <property type="entry name" value="DUF397"/>
    <property type="match status" value="1"/>
</dbReference>
<dbReference type="EMBL" id="PJNB01000001">
    <property type="protein sequence ID" value="PKW19234.1"/>
    <property type="molecule type" value="Genomic_DNA"/>
</dbReference>
<protein>
    <submittedName>
        <fullName evidence="2">Uncharacterized protein DUF397</fullName>
    </submittedName>
</protein>
<name>A0A2N3Y8H2_SACSN</name>
<dbReference type="InterPro" id="IPR007278">
    <property type="entry name" value="DUF397"/>
</dbReference>
<dbReference type="OrthoDB" id="4564763at2"/>
<feature type="domain" description="DUF397" evidence="1">
    <location>
        <begin position="7"/>
        <end position="59"/>
    </location>
</feature>
<evidence type="ECO:0000313" key="3">
    <source>
        <dbReference type="Proteomes" id="UP000233786"/>
    </source>
</evidence>
<dbReference type="STRING" id="994479.GCA_000194155_00772"/>
<keyword evidence="3" id="KW-1185">Reference proteome</keyword>
<evidence type="ECO:0000313" key="2">
    <source>
        <dbReference type="EMBL" id="PKW19234.1"/>
    </source>
</evidence>
<sequence>MSPTPLWRKSSRSAQAGNCVEVATNMMDTALVRDSKLGDSSPIMVLSRKVFAGFICSIKSGRLDG</sequence>
<comment type="caution">
    <text evidence="2">The sequence shown here is derived from an EMBL/GenBank/DDBJ whole genome shotgun (WGS) entry which is preliminary data.</text>
</comment>
<dbReference type="RefSeq" id="WP_049887572.1">
    <property type="nucleotide sequence ID" value="NZ_CP061007.1"/>
</dbReference>
<dbReference type="Proteomes" id="UP000233786">
    <property type="component" value="Unassembled WGS sequence"/>
</dbReference>
<proteinExistence type="predicted"/>
<gene>
    <name evidence="2" type="ORF">A8926_7397</name>
</gene>
<organism evidence="2 3">
    <name type="scientific">Saccharopolyspora spinosa</name>
    <dbReference type="NCBI Taxonomy" id="60894"/>
    <lineage>
        <taxon>Bacteria</taxon>
        <taxon>Bacillati</taxon>
        <taxon>Actinomycetota</taxon>
        <taxon>Actinomycetes</taxon>
        <taxon>Pseudonocardiales</taxon>
        <taxon>Pseudonocardiaceae</taxon>
        <taxon>Saccharopolyspora</taxon>
    </lineage>
</organism>
<evidence type="ECO:0000259" key="1">
    <source>
        <dbReference type="Pfam" id="PF04149"/>
    </source>
</evidence>
<accession>A0A2N3Y8H2</accession>